<dbReference type="InterPro" id="IPR053716">
    <property type="entry name" value="Flag_assembly_chemotaxis_eff"/>
</dbReference>
<gene>
    <name evidence="1" type="ORF">DJ021_02035</name>
</gene>
<keyword evidence="1" id="KW-0282">Flagellum</keyword>
<comment type="caution">
    <text evidence="1">The sequence shown here is derived from an EMBL/GenBank/DDBJ whole genome shotgun (WGS) entry which is preliminary data.</text>
</comment>
<dbReference type="EMBL" id="QFYP01000001">
    <property type="protein sequence ID" value="RAK58661.1"/>
    <property type="molecule type" value="Genomic_DNA"/>
</dbReference>
<protein>
    <submittedName>
        <fullName evidence="1">Flagellar export protein FliJ</fullName>
    </submittedName>
</protein>
<proteinExistence type="predicted"/>
<dbReference type="Proteomes" id="UP000249842">
    <property type="component" value="Unassembled WGS sequence"/>
</dbReference>
<accession>A0A328AWX7</accession>
<keyword evidence="1" id="KW-0966">Cell projection</keyword>
<organism evidence="1 2">
    <name type="scientific">Phenylobacterium hankyongense</name>
    <dbReference type="NCBI Taxonomy" id="1813876"/>
    <lineage>
        <taxon>Bacteria</taxon>
        <taxon>Pseudomonadati</taxon>
        <taxon>Pseudomonadota</taxon>
        <taxon>Alphaproteobacteria</taxon>
        <taxon>Caulobacterales</taxon>
        <taxon>Caulobacteraceae</taxon>
        <taxon>Phenylobacterium</taxon>
    </lineage>
</organism>
<reference evidence="2" key="1">
    <citation type="submission" date="2018-05" db="EMBL/GenBank/DDBJ databases">
        <authorList>
            <person name="Li X."/>
        </authorList>
    </citation>
    <scope>NUCLEOTIDE SEQUENCE [LARGE SCALE GENOMIC DNA]</scope>
    <source>
        <strain evidence="2">HKS-05</strain>
    </source>
</reference>
<keyword evidence="2" id="KW-1185">Reference proteome</keyword>
<dbReference type="OrthoDB" id="7172697at2"/>
<keyword evidence="1" id="KW-0969">Cilium</keyword>
<evidence type="ECO:0000313" key="1">
    <source>
        <dbReference type="EMBL" id="RAK58661.1"/>
    </source>
</evidence>
<sequence>MSWAKSLIKLSTYEVETLQKRLAEIADRRMHAQMRLAMLTAEGEAETQAAQNDPENGWRLIGYLDALRARKALVQADIEAIALEEQGARDALAQAFEEQKKYEQIAEQARLLEIKEAGRRETAALDELGLRKASGGR</sequence>
<dbReference type="Gene3D" id="1.10.287.1700">
    <property type="match status" value="1"/>
</dbReference>
<name>A0A328AWX7_9CAUL</name>
<evidence type="ECO:0000313" key="2">
    <source>
        <dbReference type="Proteomes" id="UP000249842"/>
    </source>
</evidence>
<dbReference type="AlphaFoldDB" id="A0A328AWX7"/>
<dbReference type="RefSeq" id="WP_111455954.1">
    <property type="nucleotide sequence ID" value="NZ_QFYP01000001.1"/>
</dbReference>